<gene>
    <name evidence="1" type="ORF">GH714_030303</name>
</gene>
<dbReference type="EMBL" id="JAAGAX010000011">
    <property type="protein sequence ID" value="KAF2299061.1"/>
    <property type="molecule type" value="Genomic_DNA"/>
</dbReference>
<dbReference type="Proteomes" id="UP000467840">
    <property type="component" value="Chromosome 1"/>
</dbReference>
<reference evidence="1 2" key="1">
    <citation type="journal article" date="2020" name="Mol. Plant">
        <title>The Chromosome-Based Rubber Tree Genome Provides New Insights into Spurge Genome Evolution and Rubber Biosynthesis.</title>
        <authorList>
            <person name="Liu J."/>
            <person name="Shi C."/>
            <person name="Shi C.C."/>
            <person name="Li W."/>
            <person name="Zhang Q.J."/>
            <person name="Zhang Y."/>
            <person name="Li K."/>
            <person name="Lu H.F."/>
            <person name="Shi C."/>
            <person name="Zhu S.T."/>
            <person name="Xiao Z.Y."/>
            <person name="Nan H."/>
            <person name="Yue Y."/>
            <person name="Zhu X.G."/>
            <person name="Wu Y."/>
            <person name="Hong X.N."/>
            <person name="Fan G.Y."/>
            <person name="Tong Y."/>
            <person name="Zhang D."/>
            <person name="Mao C.L."/>
            <person name="Liu Y.L."/>
            <person name="Hao S.J."/>
            <person name="Liu W.Q."/>
            <person name="Lv M.Q."/>
            <person name="Zhang H.B."/>
            <person name="Liu Y."/>
            <person name="Hu-Tang G.R."/>
            <person name="Wang J.P."/>
            <person name="Wang J.H."/>
            <person name="Sun Y.H."/>
            <person name="Ni S.B."/>
            <person name="Chen W.B."/>
            <person name="Zhang X.C."/>
            <person name="Jiao Y.N."/>
            <person name="Eichler E.E."/>
            <person name="Li G.H."/>
            <person name="Liu X."/>
            <person name="Gao L.Z."/>
        </authorList>
    </citation>
    <scope>NUCLEOTIDE SEQUENCE [LARGE SCALE GENOMIC DNA]</scope>
    <source>
        <strain evidence="2">cv. GT1</strain>
        <tissue evidence="1">Leaf</tissue>
    </source>
</reference>
<accession>A0A6A6LC85</accession>
<evidence type="ECO:0000313" key="1">
    <source>
        <dbReference type="EMBL" id="KAF2299061.1"/>
    </source>
</evidence>
<sequence>MKPTDLTNTYQKSTVFSGLAFKSVCGSCNHGSFQELELGKISEAGHVDSSNLVQHGHDLAILMGKASKIDKYEEATDLLNATLAASDLDLIDILDNQLISREKHMKRVLHPGKVIRFYSVNGNITAGEDVEVYEEDRGGNEFWSFGNNILEIRSCRHIMLKENEFEMWRRQKKKNPILSTEDF</sequence>
<dbReference type="AlphaFoldDB" id="A0A6A6LC85"/>
<proteinExistence type="predicted"/>
<evidence type="ECO:0000313" key="2">
    <source>
        <dbReference type="Proteomes" id="UP000467840"/>
    </source>
</evidence>
<protein>
    <submittedName>
        <fullName evidence="1">Uncharacterized protein</fullName>
    </submittedName>
</protein>
<name>A0A6A6LC85_HEVBR</name>
<keyword evidence="2" id="KW-1185">Reference proteome</keyword>
<organism evidence="1 2">
    <name type="scientific">Hevea brasiliensis</name>
    <name type="common">Para rubber tree</name>
    <name type="synonym">Siphonia brasiliensis</name>
    <dbReference type="NCBI Taxonomy" id="3981"/>
    <lineage>
        <taxon>Eukaryota</taxon>
        <taxon>Viridiplantae</taxon>
        <taxon>Streptophyta</taxon>
        <taxon>Embryophyta</taxon>
        <taxon>Tracheophyta</taxon>
        <taxon>Spermatophyta</taxon>
        <taxon>Magnoliopsida</taxon>
        <taxon>eudicotyledons</taxon>
        <taxon>Gunneridae</taxon>
        <taxon>Pentapetalae</taxon>
        <taxon>rosids</taxon>
        <taxon>fabids</taxon>
        <taxon>Malpighiales</taxon>
        <taxon>Euphorbiaceae</taxon>
        <taxon>Crotonoideae</taxon>
        <taxon>Micrandreae</taxon>
        <taxon>Hevea</taxon>
    </lineage>
</organism>
<comment type="caution">
    <text evidence="1">The sequence shown here is derived from an EMBL/GenBank/DDBJ whole genome shotgun (WGS) entry which is preliminary data.</text>
</comment>